<dbReference type="GO" id="GO:0000978">
    <property type="term" value="F:RNA polymerase II cis-regulatory region sequence-specific DNA binding"/>
    <property type="evidence" value="ECO:0007669"/>
    <property type="project" value="TreeGrafter"/>
</dbReference>
<dbReference type="PANTHER" id="PTHR11945">
    <property type="entry name" value="MADS BOX PROTEIN"/>
    <property type="match status" value="1"/>
</dbReference>
<evidence type="ECO:0000313" key="4">
    <source>
        <dbReference type="Proteomes" id="UP000694251"/>
    </source>
</evidence>
<keyword evidence="4" id="KW-1185">Reference proteome</keyword>
<reference evidence="3 4" key="1">
    <citation type="submission" date="2020-12" db="EMBL/GenBank/DDBJ databases">
        <title>Concerted genomic and epigenomic changes stabilize Arabidopsis allopolyploids.</title>
        <authorList>
            <person name="Chen Z."/>
        </authorList>
    </citation>
    <scope>NUCLEOTIDE SEQUENCE [LARGE SCALE GENOMIC DNA]</scope>
    <source>
        <strain evidence="3">As9502</strain>
        <tissue evidence="3">Leaf</tissue>
    </source>
</reference>
<name>A0A8T2B5W2_ARASU</name>
<dbReference type="PANTHER" id="PTHR11945:SF821">
    <property type="entry name" value="AGAMOUS-LIKE 57"/>
    <property type="match status" value="1"/>
</dbReference>
<evidence type="ECO:0000256" key="1">
    <source>
        <dbReference type="SAM" id="Coils"/>
    </source>
</evidence>
<dbReference type="FunFam" id="3.40.1810.10:FF:000053">
    <property type="match status" value="1"/>
</dbReference>
<feature type="coiled-coil region" evidence="1">
    <location>
        <begin position="106"/>
        <end position="173"/>
    </location>
</feature>
<evidence type="ECO:0000313" key="3">
    <source>
        <dbReference type="EMBL" id="KAG7580604.1"/>
    </source>
</evidence>
<dbReference type="GO" id="GO:0046983">
    <property type="term" value="F:protein dimerization activity"/>
    <property type="evidence" value="ECO:0007669"/>
    <property type="project" value="InterPro"/>
</dbReference>
<comment type="caution">
    <text evidence="3">The sequence shown here is derived from an EMBL/GenBank/DDBJ whole genome shotgun (WGS) entry which is preliminary data.</text>
</comment>
<organism evidence="3 4">
    <name type="scientific">Arabidopsis suecica</name>
    <name type="common">Swedish thale-cress</name>
    <name type="synonym">Cardaminopsis suecica</name>
    <dbReference type="NCBI Taxonomy" id="45249"/>
    <lineage>
        <taxon>Eukaryota</taxon>
        <taxon>Viridiplantae</taxon>
        <taxon>Streptophyta</taxon>
        <taxon>Embryophyta</taxon>
        <taxon>Tracheophyta</taxon>
        <taxon>Spermatophyta</taxon>
        <taxon>Magnoliopsida</taxon>
        <taxon>eudicotyledons</taxon>
        <taxon>Gunneridae</taxon>
        <taxon>Pentapetalae</taxon>
        <taxon>rosids</taxon>
        <taxon>malvids</taxon>
        <taxon>Brassicales</taxon>
        <taxon>Brassicaceae</taxon>
        <taxon>Camelineae</taxon>
        <taxon>Arabidopsis</taxon>
    </lineage>
</organism>
<dbReference type="GO" id="GO:0000981">
    <property type="term" value="F:DNA-binding transcription factor activity, RNA polymerase II-specific"/>
    <property type="evidence" value="ECO:0007669"/>
    <property type="project" value="TreeGrafter"/>
</dbReference>
<dbReference type="EMBL" id="JAEFBJ010000008">
    <property type="protein sequence ID" value="KAG7580604.1"/>
    <property type="molecule type" value="Genomic_DNA"/>
</dbReference>
<dbReference type="InterPro" id="IPR002100">
    <property type="entry name" value="TF_MADSbox"/>
</dbReference>
<dbReference type="OrthoDB" id="1898716at2759"/>
<dbReference type="SMART" id="SM00432">
    <property type="entry name" value="MADS"/>
    <property type="match status" value="1"/>
</dbReference>
<dbReference type="Pfam" id="PF00319">
    <property type="entry name" value="SRF-TF"/>
    <property type="match status" value="1"/>
</dbReference>
<gene>
    <name evidence="3" type="ORF">ISN44_As08g003850</name>
</gene>
<dbReference type="Proteomes" id="UP000694251">
    <property type="component" value="Chromosome 8"/>
</dbReference>
<protein>
    <submittedName>
        <fullName evidence="3">Transcription factor MADS-box</fullName>
    </submittedName>
</protein>
<feature type="domain" description="MADS-box" evidence="2">
    <location>
        <begin position="12"/>
        <end position="72"/>
    </location>
</feature>
<evidence type="ECO:0000259" key="2">
    <source>
        <dbReference type="PROSITE" id="PS50066"/>
    </source>
</evidence>
<dbReference type="AlphaFoldDB" id="A0A8T2B5W2"/>
<dbReference type="PROSITE" id="PS50066">
    <property type="entry name" value="MADS_BOX_2"/>
    <property type="match status" value="1"/>
</dbReference>
<accession>A0A8T2B5W2</accession>
<sequence>MSTKQAKGRKTKGKQKIEMKKVENYGDRMITFSKRKAGIFKKMNELVAMCDVEVAFLIFSQDKKPYTFAHPSMEEVADRLKNPSRQEPLAKDDTRPLVEAYKKRRFHELIKKMQALEEELAMDLEKLKLLKESRSEKKLDKMWWNFPSKGLSVEELKQRRQAIVELRDNLCDNMALLRLGKAGGGSSSVRVGRGLSGGVRLVDREA</sequence>
<proteinExistence type="predicted"/>
<keyword evidence="1" id="KW-0175">Coiled coil</keyword>